<accession>A0ABM8FKE1</accession>
<gene>
    <name evidence="2" type="ORF">HCR_04410</name>
</gene>
<protein>
    <submittedName>
        <fullName evidence="2">Divalent-cation tolerance protein CutA</fullName>
    </submittedName>
</protein>
<dbReference type="Gene3D" id="3.30.70.120">
    <property type="match status" value="1"/>
</dbReference>
<evidence type="ECO:0000313" key="3">
    <source>
        <dbReference type="Proteomes" id="UP001321445"/>
    </source>
</evidence>
<dbReference type="SUPFAM" id="SSF54913">
    <property type="entry name" value="GlnB-like"/>
    <property type="match status" value="1"/>
</dbReference>
<dbReference type="InterPro" id="IPR011322">
    <property type="entry name" value="N-reg_PII-like_a/b"/>
</dbReference>
<comment type="similarity">
    <text evidence="1">Belongs to the CutA family.</text>
</comment>
<keyword evidence="3" id="KW-1185">Reference proteome</keyword>
<sequence length="111" mass="12618">MSKYRMVLVTASSKSEAEKIAIHLVKKALAACVNIVPKIRSVYGWEGKVEISNEVLLIIKSKKSLLKDLEKAVRKVHSYEVPEIVSIEIEEGSSDYLDWMESLLKKQSRKK</sequence>
<dbReference type="PANTHER" id="PTHR23419">
    <property type="entry name" value="DIVALENT CATION TOLERANCE CUTA-RELATED"/>
    <property type="match status" value="1"/>
</dbReference>
<reference evidence="2 3" key="1">
    <citation type="submission" date="2023-03" db="EMBL/GenBank/DDBJ databases">
        <title>Description of Hydrogenimonas sp. ISO32.</title>
        <authorList>
            <person name="Mino S."/>
            <person name="Fukazawa S."/>
            <person name="Sawabe T."/>
        </authorList>
    </citation>
    <scope>NUCLEOTIDE SEQUENCE [LARGE SCALE GENOMIC DNA]</scope>
    <source>
        <strain evidence="2 3">ISO32</strain>
    </source>
</reference>
<organism evidence="2 3">
    <name type="scientific">Hydrogenimonas cancrithermarum</name>
    <dbReference type="NCBI Taxonomy" id="2993563"/>
    <lineage>
        <taxon>Bacteria</taxon>
        <taxon>Pseudomonadati</taxon>
        <taxon>Campylobacterota</taxon>
        <taxon>Epsilonproteobacteria</taxon>
        <taxon>Campylobacterales</taxon>
        <taxon>Hydrogenimonadaceae</taxon>
        <taxon>Hydrogenimonas</taxon>
    </lineage>
</organism>
<dbReference type="Proteomes" id="UP001321445">
    <property type="component" value="Chromosome"/>
</dbReference>
<proteinExistence type="inferred from homology"/>
<dbReference type="InterPro" id="IPR004323">
    <property type="entry name" value="Ion_tolerance_CutA"/>
</dbReference>
<evidence type="ECO:0000256" key="1">
    <source>
        <dbReference type="ARBA" id="ARBA00010169"/>
    </source>
</evidence>
<dbReference type="RefSeq" id="WP_286337333.1">
    <property type="nucleotide sequence ID" value="NZ_AP027370.1"/>
</dbReference>
<dbReference type="InterPro" id="IPR015867">
    <property type="entry name" value="N-reg_PII/ATP_PRibTrfase_C"/>
</dbReference>
<dbReference type="Pfam" id="PF03091">
    <property type="entry name" value="CutA1"/>
    <property type="match status" value="1"/>
</dbReference>
<name>A0ABM8FKE1_9BACT</name>
<dbReference type="EMBL" id="AP027370">
    <property type="protein sequence ID" value="BDY12129.1"/>
    <property type="molecule type" value="Genomic_DNA"/>
</dbReference>
<dbReference type="PANTHER" id="PTHR23419:SF8">
    <property type="entry name" value="FI09726P"/>
    <property type="match status" value="1"/>
</dbReference>
<evidence type="ECO:0000313" key="2">
    <source>
        <dbReference type="EMBL" id="BDY12129.1"/>
    </source>
</evidence>